<reference evidence="2 3" key="1">
    <citation type="submission" date="2019-04" db="EMBL/GenBank/DDBJ databases">
        <authorList>
            <person name="Embree M."/>
            <person name="Gaffney J.R."/>
        </authorList>
    </citation>
    <scope>NUCLEOTIDE SEQUENCE [LARGE SCALE GENOMIC DNA]</scope>
    <source>
        <strain evidence="2 3">JE7A12</strain>
    </source>
</reference>
<feature type="transmembrane region" description="Helical" evidence="1">
    <location>
        <begin position="99"/>
        <end position="121"/>
    </location>
</feature>
<keyword evidence="3" id="KW-1185">Reference proteome</keyword>
<keyword evidence="1" id="KW-0472">Membrane</keyword>
<evidence type="ECO:0000313" key="3">
    <source>
        <dbReference type="Proteomes" id="UP000301475"/>
    </source>
</evidence>
<name>A0A4P8XYG3_9FIRM</name>
<dbReference type="KEGG" id="ruj:E5Z56_06895"/>
<sequence length="267" mass="31024">MGIISNIKNKYKVNKNILWAINGILTAITTVYSGYIIYSCFPIVKGSIALITVATLCIIFNFLSFCLNRKYLNTPISICSLIIMALLTAILVINPNYNWYMWAEVALNVFTSLLTVIYQFVGVKIGWKENKLVKIAKVKLDFDFKPEDLIEEYRVALNAIDKKYHFGAKDREKFEKEKEELLQDTHQILKEFISNDEVTLLDKLETLYKAKANLIISEDNYLLWKNQLINNSTEIERVKKETENLYKVGSISEEEYNHCMKLLEDEF</sequence>
<feature type="transmembrane region" description="Helical" evidence="1">
    <location>
        <begin position="43"/>
        <end position="63"/>
    </location>
</feature>
<keyword evidence="1" id="KW-1133">Transmembrane helix</keyword>
<feature type="transmembrane region" description="Helical" evidence="1">
    <location>
        <begin position="17"/>
        <end position="37"/>
    </location>
</feature>
<proteinExistence type="predicted"/>
<accession>A0A4P8XYG3</accession>
<evidence type="ECO:0000256" key="1">
    <source>
        <dbReference type="SAM" id="Phobius"/>
    </source>
</evidence>
<feature type="transmembrane region" description="Helical" evidence="1">
    <location>
        <begin position="75"/>
        <end position="93"/>
    </location>
</feature>
<gene>
    <name evidence="2" type="ORF">E5Z56_06895</name>
</gene>
<organism evidence="2 3">
    <name type="scientific">Ruminococcus bovis</name>
    <dbReference type="NCBI Taxonomy" id="2564099"/>
    <lineage>
        <taxon>Bacteria</taxon>
        <taxon>Bacillati</taxon>
        <taxon>Bacillota</taxon>
        <taxon>Clostridia</taxon>
        <taxon>Eubacteriales</taxon>
        <taxon>Oscillospiraceae</taxon>
        <taxon>Ruminococcus</taxon>
    </lineage>
</organism>
<keyword evidence="1" id="KW-0812">Transmembrane</keyword>
<dbReference type="AlphaFoldDB" id="A0A4P8XYG3"/>
<evidence type="ECO:0000313" key="2">
    <source>
        <dbReference type="EMBL" id="QCT07100.1"/>
    </source>
</evidence>
<dbReference type="Proteomes" id="UP000301475">
    <property type="component" value="Chromosome"/>
</dbReference>
<protein>
    <submittedName>
        <fullName evidence="2">Uncharacterized protein</fullName>
    </submittedName>
</protein>
<dbReference type="EMBL" id="CP039381">
    <property type="protein sequence ID" value="QCT07100.1"/>
    <property type="molecule type" value="Genomic_DNA"/>
</dbReference>
<dbReference type="RefSeq" id="WP_138157174.1">
    <property type="nucleotide sequence ID" value="NZ_CP039381.1"/>
</dbReference>